<sequence length="164" mass="18882">MAKIYLLVAGVMLCSIPACPLDNKAISKHLRQMKTIPSQSCLEHRHDFKFPWRRENITPIQMTQGTCYHQVMLQQIFNLFTTESSCAAWNSTLLDKLLSSLGQSLEKLGESLEWLEEVTLDCPDLGIAVRKYFQGIHLYLKEKEYSPCAWEVVRVEIEKCLSLM</sequence>
<evidence type="ECO:0000256" key="3">
    <source>
        <dbReference type="ARBA" id="ARBA00022525"/>
    </source>
</evidence>
<evidence type="ECO:0000256" key="7">
    <source>
        <dbReference type="SAM" id="SignalP"/>
    </source>
</evidence>
<keyword evidence="5" id="KW-1015">Disulfide bond</keyword>
<dbReference type="Pfam" id="PF00143">
    <property type="entry name" value="Interferon"/>
    <property type="match status" value="1"/>
</dbReference>
<evidence type="ECO:0000313" key="9">
    <source>
        <dbReference type="Proteomes" id="UP001176941"/>
    </source>
</evidence>
<dbReference type="PRINTS" id="PR00266">
    <property type="entry name" value="INTERFERONAB"/>
</dbReference>
<evidence type="ECO:0000256" key="6">
    <source>
        <dbReference type="RuleBase" id="RU000436"/>
    </source>
</evidence>
<organism evidence="8 9">
    <name type="scientific">Rangifer tarandus platyrhynchus</name>
    <name type="common">Svalbard reindeer</name>
    <dbReference type="NCBI Taxonomy" id="3082113"/>
    <lineage>
        <taxon>Eukaryota</taxon>
        <taxon>Metazoa</taxon>
        <taxon>Chordata</taxon>
        <taxon>Craniata</taxon>
        <taxon>Vertebrata</taxon>
        <taxon>Euteleostomi</taxon>
        <taxon>Mammalia</taxon>
        <taxon>Eutheria</taxon>
        <taxon>Laurasiatheria</taxon>
        <taxon>Artiodactyla</taxon>
        <taxon>Ruminantia</taxon>
        <taxon>Pecora</taxon>
        <taxon>Cervidae</taxon>
        <taxon>Odocoileinae</taxon>
        <taxon>Rangifer</taxon>
    </lineage>
</organism>
<evidence type="ECO:0000256" key="5">
    <source>
        <dbReference type="ARBA" id="ARBA00023157"/>
    </source>
</evidence>
<dbReference type="EMBL" id="OX459954">
    <property type="protein sequence ID" value="CAI9158838.1"/>
    <property type="molecule type" value="Genomic_DNA"/>
</dbReference>
<evidence type="ECO:0000256" key="4">
    <source>
        <dbReference type="ARBA" id="ARBA00023118"/>
    </source>
</evidence>
<dbReference type="Gene3D" id="1.20.1250.10">
    <property type="match status" value="1"/>
</dbReference>
<dbReference type="InterPro" id="IPR000471">
    <property type="entry name" value="Interferon_alpha/beta/delta"/>
</dbReference>
<keyword evidence="7" id="KW-0732">Signal</keyword>
<keyword evidence="2 6" id="KW-0202">Cytokine</keyword>
<evidence type="ECO:0000313" key="8">
    <source>
        <dbReference type="EMBL" id="CAI9158838.1"/>
    </source>
</evidence>
<dbReference type="PROSITE" id="PS00252">
    <property type="entry name" value="INTERFERON_A_B_D"/>
    <property type="match status" value="1"/>
</dbReference>
<dbReference type="SMART" id="SM00076">
    <property type="entry name" value="IFabd"/>
    <property type="match status" value="1"/>
</dbReference>
<gene>
    <name evidence="8" type="ORF">MRATA1EN1_LOCUS7800</name>
</gene>
<comment type="similarity">
    <text evidence="6">Belongs to the alpha/beta interferon family.</text>
</comment>
<keyword evidence="3" id="KW-0964">Secreted</keyword>
<proteinExistence type="inferred from homology"/>
<dbReference type="PANTHER" id="PTHR11691">
    <property type="entry name" value="TYPE I INTERFERON"/>
    <property type="match status" value="1"/>
</dbReference>
<accession>A0ABN8YEG6</accession>
<dbReference type="SUPFAM" id="SSF47266">
    <property type="entry name" value="4-helical cytokines"/>
    <property type="match status" value="1"/>
</dbReference>
<keyword evidence="4 6" id="KW-0051">Antiviral defense</keyword>
<evidence type="ECO:0000256" key="1">
    <source>
        <dbReference type="ARBA" id="ARBA00004613"/>
    </source>
</evidence>
<reference evidence="8" key="1">
    <citation type="submission" date="2023-04" db="EMBL/GenBank/DDBJ databases">
        <authorList>
            <consortium name="ELIXIR-Norway"/>
        </authorList>
    </citation>
    <scope>NUCLEOTIDE SEQUENCE [LARGE SCALE GENOMIC DNA]</scope>
</reference>
<name>A0ABN8YEG6_RANTA</name>
<dbReference type="PANTHER" id="PTHR11691:SF61">
    <property type="entry name" value="INTERFERON-DELTA-4"/>
    <property type="match status" value="1"/>
</dbReference>
<feature type="signal peptide" evidence="7">
    <location>
        <begin position="1"/>
        <end position="18"/>
    </location>
</feature>
<comment type="subcellular location">
    <subcellularLocation>
        <location evidence="1">Secreted</location>
    </subcellularLocation>
</comment>
<feature type="chain" id="PRO_5046412550" evidence="7">
    <location>
        <begin position="19"/>
        <end position="164"/>
    </location>
</feature>
<dbReference type="InterPro" id="IPR009079">
    <property type="entry name" value="4_helix_cytokine-like_core"/>
</dbReference>
<protein>
    <submittedName>
        <fullName evidence="8">Uncharacterized protein</fullName>
    </submittedName>
</protein>
<dbReference type="Proteomes" id="UP001176941">
    <property type="component" value="Chromosome 18"/>
</dbReference>
<keyword evidence="9" id="KW-1185">Reference proteome</keyword>
<evidence type="ECO:0000256" key="2">
    <source>
        <dbReference type="ARBA" id="ARBA00022514"/>
    </source>
</evidence>